<evidence type="ECO:0000256" key="2">
    <source>
        <dbReference type="ARBA" id="ARBA00022598"/>
    </source>
</evidence>
<comment type="caution">
    <text evidence="5">The sequence shown here is derived from an EMBL/GenBank/DDBJ whole genome shotgun (WGS) entry which is preliminary data.</text>
</comment>
<evidence type="ECO:0000259" key="4">
    <source>
        <dbReference type="Pfam" id="PF13193"/>
    </source>
</evidence>
<protein>
    <submittedName>
        <fullName evidence="5">AMP-binding protein</fullName>
    </submittedName>
</protein>
<evidence type="ECO:0000313" key="5">
    <source>
        <dbReference type="EMBL" id="MCL6697446.1"/>
    </source>
</evidence>
<sequence>MLSQFKGPTEPPQLQSTIGEALVSAAERWGERDALVSVHQDLRFTYSQLLEQVDQLASNLIALGLEKGDRIGIWAPNCAEWVLTQFAAARVGLVFVTINPAYRLHEAEYTFNKVGLRALVVADKFKTSDYPAMVEALAPELITSAPGRLKAAKLPSLEIAIKIGGADRPGWLQFDDIATRPADRSELASRAASLDQHDAINIQFTSGTTGSPKGATLSHHNILNNGYFLGITLRFGPADRLCIPVPLYHCFGMVMGNLGCLTHGAAMVLPNDSFDPRLVLKAIEKERCTALYGVPTMFIAELEQLDRESFDLSSLRTGIMAGAICPEPVMREVIERMHMSEVTIAYGMTETSPISFQTSPDDPLIRRVSTVGRVQPHLECKLVDENGETVPVGTPGELCTRGYSVMLGYWDEPKKTADAIDSDGFMHSGDIAVFDEEGFGEIVGRIKDMIIRGGENIYPKEIEEFLIDHPKIEDVAVVGLPDERYGEEVCAWIRLSAGQEASEEEIREFCRDQIAHYKIPRFIRFVDAFPMTVTGKVQKFLIREEMAAILGKQPPIIEISSSQNA</sequence>
<dbReference type="InterPro" id="IPR020845">
    <property type="entry name" value="AMP-binding_CS"/>
</dbReference>
<dbReference type="Gene3D" id="3.40.50.12780">
    <property type="entry name" value="N-terminal domain of ligase-like"/>
    <property type="match status" value="1"/>
</dbReference>
<dbReference type="Proteomes" id="UP001203410">
    <property type="component" value="Unassembled WGS sequence"/>
</dbReference>
<dbReference type="PANTHER" id="PTHR43201">
    <property type="entry name" value="ACYL-COA SYNTHETASE"/>
    <property type="match status" value="1"/>
</dbReference>
<dbReference type="PANTHER" id="PTHR43201:SF5">
    <property type="entry name" value="MEDIUM-CHAIN ACYL-COA LIGASE ACSF2, MITOCHONDRIAL"/>
    <property type="match status" value="1"/>
</dbReference>
<dbReference type="InterPro" id="IPR042099">
    <property type="entry name" value="ANL_N_sf"/>
</dbReference>
<accession>A0ABT0RRB1</accession>
<keyword evidence="6" id="KW-1185">Reference proteome</keyword>
<dbReference type="Pfam" id="PF13193">
    <property type="entry name" value="AMP-binding_C"/>
    <property type="match status" value="1"/>
</dbReference>
<dbReference type="PROSITE" id="PS00455">
    <property type="entry name" value="AMP_BINDING"/>
    <property type="match status" value="1"/>
</dbReference>
<dbReference type="InterPro" id="IPR045851">
    <property type="entry name" value="AMP-bd_C_sf"/>
</dbReference>
<dbReference type="InterPro" id="IPR000873">
    <property type="entry name" value="AMP-dep_synth/lig_dom"/>
</dbReference>
<proteinExistence type="inferred from homology"/>
<keyword evidence="2" id="KW-0436">Ligase</keyword>
<dbReference type="CDD" id="cd05917">
    <property type="entry name" value="FACL_like_2"/>
    <property type="match status" value="1"/>
</dbReference>
<evidence type="ECO:0000313" key="6">
    <source>
        <dbReference type="Proteomes" id="UP001203410"/>
    </source>
</evidence>
<gene>
    <name evidence="5" type="ORF">LZ496_01415</name>
</gene>
<feature type="domain" description="AMP-dependent synthetase/ligase" evidence="3">
    <location>
        <begin position="25"/>
        <end position="410"/>
    </location>
</feature>
<dbReference type="Pfam" id="PF00501">
    <property type="entry name" value="AMP-binding"/>
    <property type="match status" value="1"/>
</dbReference>
<evidence type="ECO:0000256" key="1">
    <source>
        <dbReference type="ARBA" id="ARBA00006432"/>
    </source>
</evidence>
<evidence type="ECO:0000259" key="3">
    <source>
        <dbReference type="Pfam" id="PF00501"/>
    </source>
</evidence>
<dbReference type="Gene3D" id="3.30.300.30">
    <property type="match status" value="1"/>
</dbReference>
<feature type="domain" description="AMP-binding enzyme C-terminal" evidence="4">
    <location>
        <begin position="461"/>
        <end position="536"/>
    </location>
</feature>
<name>A0ABT0RRB1_9SPHN</name>
<dbReference type="SUPFAM" id="SSF56801">
    <property type="entry name" value="Acetyl-CoA synthetase-like"/>
    <property type="match status" value="1"/>
</dbReference>
<dbReference type="NCBIfam" id="NF009233">
    <property type="entry name" value="PRK12583.1"/>
    <property type="match status" value="1"/>
</dbReference>
<reference evidence="5 6" key="1">
    <citation type="submission" date="2022-05" db="EMBL/GenBank/DDBJ databases">
        <authorList>
            <person name="Jo J.-H."/>
            <person name="Im W.-T."/>
        </authorList>
    </citation>
    <scope>NUCLEOTIDE SEQUENCE [LARGE SCALE GENOMIC DNA]</scope>
    <source>
        <strain evidence="5 6">NSE70-1</strain>
    </source>
</reference>
<dbReference type="RefSeq" id="WP_249902816.1">
    <property type="nucleotide sequence ID" value="NZ_JAMGBA010000001.1"/>
</dbReference>
<dbReference type="InterPro" id="IPR025110">
    <property type="entry name" value="AMP-bd_C"/>
</dbReference>
<comment type="similarity">
    <text evidence="1">Belongs to the ATP-dependent AMP-binding enzyme family.</text>
</comment>
<organism evidence="5 6">
    <name type="scientific">Sphingomonas caseinilyticus</name>
    <dbReference type="NCBI Taxonomy" id="2908205"/>
    <lineage>
        <taxon>Bacteria</taxon>
        <taxon>Pseudomonadati</taxon>
        <taxon>Pseudomonadota</taxon>
        <taxon>Alphaproteobacteria</taxon>
        <taxon>Sphingomonadales</taxon>
        <taxon>Sphingomonadaceae</taxon>
        <taxon>Sphingomonas</taxon>
    </lineage>
</organism>
<dbReference type="EMBL" id="JAMGBA010000001">
    <property type="protein sequence ID" value="MCL6697446.1"/>
    <property type="molecule type" value="Genomic_DNA"/>
</dbReference>